<keyword evidence="17" id="KW-0902">Two-component regulatory system</keyword>
<keyword evidence="20" id="KW-0464">Manganese</keyword>
<feature type="domain" description="Histidine kinase" evidence="24">
    <location>
        <begin position="234"/>
        <end position="477"/>
    </location>
</feature>
<keyword evidence="18" id="KW-0346">Stress response</keyword>
<dbReference type="PANTHER" id="PTHR44936:SF9">
    <property type="entry name" value="SENSOR PROTEIN CREC"/>
    <property type="match status" value="1"/>
</dbReference>
<evidence type="ECO:0000256" key="9">
    <source>
        <dbReference type="ARBA" id="ARBA00022692"/>
    </source>
</evidence>
<dbReference type="SUPFAM" id="SSF55874">
    <property type="entry name" value="ATPase domain of HSP90 chaperone/DNA topoisomerase II/histidine kinase"/>
    <property type="match status" value="1"/>
</dbReference>
<evidence type="ECO:0000256" key="11">
    <source>
        <dbReference type="ARBA" id="ARBA00022777"/>
    </source>
</evidence>
<comment type="catalytic activity">
    <reaction evidence="1">
        <text>ATP + protein L-histidine = ADP + protein N-phospho-L-histidine.</text>
        <dbReference type="EC" id="2.7.13.3"/>
    </reaction>
</comment>
<dbReference type="PROSITE" id="PS50109">
    <property type="entry name" value="HIS_KIN"/>
    <property type="match status" value="1"/>
</dbReference>
<evidence type="ECO:0000256" key="2">
    <source>
        <dbReference type="ARBA" id="ARBA00001936"/>
    </source>
</evidence>
<dbReference type="EC" id="2.7.13.3" evidence="5"/>
<accession>A0ABN2LGW6</accession>
<evidence type="ECO:0000256" key="3">
    <source>
        <dbReference type="ARBA" id="ARBA00001946"/>
    </source>
</evidence>
<keyword evidence="23" id="KW-0472">Membrane</keyword>
<keyword evidence="8" id="KW-0808">Transferase</keyword>
<dbReference type="SUPFAM" id="SSF158472">
    <property type="entry name" value="HAMP domain-like"/>
    <property type="match status" value="1"/>
</dbReference>
<dbReference type="InterPro" id="IPR036890">
    <property type="entry name" value="HATPase_C_sf"/>
</dbReference>
<dbReference type="InterPro" id="IPR003661">
    <property type="entry name" value="HisK_dim/P_dom"/>
</dbReference>
<organism evidence="26 27">
    <name type="scientific">Luedemannella flava</name>
    <dbReference type="NCBI Taxonomy" id="349316"/>
    <lineage>
        <taxon>Bacteria</taxon>
        <taxon>Bacillati</taxon>
        <taxon>Actinomycetota</taxon>
        <taxon>Actinomycetes</taxon>
        <taxon>Micromonosporales</taxon>
        <taxon>Micromonosporaceae</taxon>
        <taxon>Luedemannella</taxon>
    </lineage>
</organism>
<dbReference type="PANTHER" id="PTHR44936">
    <property type="entry name" value="SENSOR PROTEIN CREC"/>
    <property type="match status" value="1"/>
</dbReference>
<dbReference type="SMART" id="SM00388">
    <property type="entry name" value="HisKA"/>
    <property type="match status" value="1"/>
</dbReference>
<comment type="caution">
    <text evidence="26">The sequence shown here is derived from an EMBL/GenBank/DDBJ whole genome shotgun (WGS) entry which is preliminary data.</text>
</comment>
<evidence type="ECO:0000256" key="10">
    <source>
        <dbReference type="ARBA" id="ARBA00022741"/>
    </source>
</evidence>
<evidence type="ECO:0000256" key="8">
    <source>
        <dbReference type="ARBA" id="ARBA00022679"/>
    </source>
</evidence>
<dbReference type="InterPro" id="IPR003594">
    <property type="entry name" value="HATPase_dom"/>
</dbReference>
<dbReference type="PROSITE" id="PS50885">
    <property type="entry name" value="HAMP"/>
    <property type="match status" value="1"/>
</dbReference>
<keyword evidence="7" id="KW-0597">Phosphoprotein</keyword>
<comment type="subcellular location">
    <subcellularLocation>
        <location evidence="4">Cell membrane</location>
        <topology evidence="4">Multi-pass membrane protein</topology>
    </subcellularLocation>
</comment>
<evidence type="ECO:0000256" key="14">
    <source>
        <dbReference type="ARBA" id="ARBA00022842"/>
    </source>
</evidence>
<dbReference type="EMBL" id="BAAALT010000014">
    <property type="protein sequence ID" value="GAA1788202.1"/>
    <property type="molecule type" value="Genomic_DNA"/>
</dbReference>
<dbReference type="Pfam" id="PF00512">
    <property type="entry name" value="HisKA"/>
    <property type="match status" value="1"/>
</dbReference>
<dbReference type="Pfam" id="PF02518">
    <property type="entry name" value="HATPase_c"/>
    <property type="match status" value="1"/>
</dbReference>
<evidence type="ECO:0000256" key="7">
    <source>
        <dbReference type="ARBA" id="ARBA00022553"/>
    </source>
</evidence>
<feature type="domain" description="HAMP" evidence="25">
    <location>
        <begin position="174"/>
        <end position="226"/>
    </location>
</feature>
<dbReference type="Gene3D" id="1.10.287.130">
    <property type="match status" value="1"/>
</dbReference>
<dbReference type="Pfam" id="PF00672">
    <property type="entry name" value="HAMP"/>
    <property type="match status" value="1"/>
</dbReference>
<dbReference type="SUPFAM" id="SSF47384">
    <property type="entry name" value="Homodimeric domain of signal transducing histidine kinase"/>
    <property type="match status" value="1"/>
</dbReference>
<evidence type="ECO:0000313" key="27">
    <source>
        <dbReference type="Proteomes" id="UP001500218"/>
    </source>
</evidence>
<dbReference type="GO" id="GO:0016301">
    <property type="term" value="F:kinase activity"/>
    <property type="evidence" value="ECO:0007669"/>
    <property type="project" value="UniProtKB-KW"/>
</dbReference>
<proteinExistence type="predicted"/>
<dbReference type="Proteomes" id="UP001500218">
    <property type="component" value="Unassembled WGS sequence"/>
</dbReference>
<name>A0ABN2LGW6_9ACTN</name>
<dbReference type="Gene3D" id="6.10.340.10">
    <property type="match status" value="1"/>
</dbReference>
<dbReference type="InterPro" id="IPR004358">
    <property type="entry name" value="Sig_transdc_His_kin-like_C"/>
</dbReference>
<evidence type="ECO:0000259" key="25">
    <source>
        <dbReference type="PROSITE" id="PS50885"/>
    </source>
</evidence>
<keyword evidence="27" id="KW-1185">Reference proteome</keyword>
<evidence type="ECO:0000256" key="18">
    <source>
        <dbReference type="ARBA" id="ARBA00023016"/>
    </source>
</evidence>
<keyword evidence="19" id="KW-0843">Virulence</keyword>
<keyword evidence="13" id="KW-0067">ATP-binding</keyword>
<evidence type="ECO:0000256" key="6">
    <source>
        <dbReference type="ARBA" id="ARBA00022475"/>
    </source>
</evidence>
<dbReference type="InterPro" id="IPR005467">
    <property type="entry name" value="His_kinase_dom"/>
</dbReference>
<comment type="cofactor">
    <cofactor evidence="3">
        <name>Mg(2+)</name>
        <dbReference type="ChEBI" id="CHEBI:18420"/>
    </cofactor>
</comment>
<comment type="cofactor">
    <cofactor evidence="2">
        <name>Mn(2+)</name>
        <dbReference type="ChEBI" id="CHEBI:29035"/>
    </cofactor>
</comment>
<dbReference type="PRINTS" id="PR00344">
    <property type="entry name" value="BCTRLSENSOR"/>
</dbReference>
<gene>
    <name evidence="26" type="ORF">GCM10009682_07860</name>
</gene>
<evidence type="ECO:0000256" key="20">
    <source>
        <dbReference type="ARBA" id="ARBA00023211"/>
    </source>
</evidence>
<evidence type="ECO:0000256" key="21">
    <source>
        <dbReference type="ARBA" id="ARBA00040454"/>
    </source>
</evidence>
<keyword evidence="10" id="KW-0547">Nucleotide-binding</keyword>
<keyword evidence="14" id="KW-0460">Magnesium</keyword>
<evidence type="ECO:0000256" key="19">
    <source>
        <dbReference type="ARBA" id="ARBA00023026"/>
    </source>
</evidence>
<keyword evidence="6" id="KW-1003">Cell membrane</keyword>
<evidence type="ECO:0000256" key="23">
    <source>
        <dbReference type="SAM" id="Phobius"/>
    </source>
</evidence>
<evidence type="ECO:0000256" key="22">
    <source>
        <dbReference type="ARBA" id="ARBA00041776"/>
    </source>
</evidence>
<sequence>MTGGLTARVTLLTCAVALVSVLITALVALPLAVRAANEESRASLAGKAQVAADSIERPDTPVATLLERKRAERVAATLRLQGIETVLVLGGKPDRTGLPGRVLNAIRGGTGFSGNGRYNTRTMMIEARAVSAGNGIVLLQPRTNAGAGAVISRVWIALAAGLLAGIGAGVLLARLLARPIRRAALAARRLSAGDRSLRLPVAPPDEIADLARALNDLAAALAASEGRQRTFLMSISHELRTPLTTLRGYAEALADGVVGADDAQRTGETMLAEAIRLDRLVGDLLVLARMEADDFPLSIAPVDVAELVTAAADAWRARCADVGVELRVAVGAATAVVATDALRVRQVLDGLLENALRVVPPGAPIVLGVSGGAPAALDGPTLTLPMVGAGMVADPWTGRPHVVVEVRDGGPGFTDDDLAVAFERGALYERYQGIRKVGSGLGLALAARLVERLGGQISVGHAAEGGARFVVRLPYEVRT</sequence>
<feature type="transmembrane region" description="Helical" evidence="23">
    <location>
        <begin position="154"/>
        <end position="177"/>
    </location>
</feature>
<dbReference type="InterPro" id="IPR003660">
    <property type="entry name" value="HAMP_dom"/>
</dbReference>
<dbReference type="SMART" id="SM00304">
    <property type="entry name" value="HAMP"/>
    <property type="match status" value="1"/>
</dbReference>
<evidence type="ECO:0000256" key="4">
    <source>
        <dbReference type="ARBA" id="ARBA00004651"/>
    </source>
</evidence>
<dbReference type="CDD" id="cd00082">
    <property type="entry name" value="HisKA"/>
    <property type="match status" value="1"/>
</dbReference>
<keyword evidence="12" id="KW-0378">Hydrolase</keyword>
<evidence type="ECO:0000313" key="26">
    <source>
        <dbReference type="EMBL" id="GAA1788202.1"/>
    </source>
</evidence>
<evidence type="ECO:0000256" key="12">
    <source>
        <dbReference type="ARBA" id="ARBA00022801"/>
    </source>
</evidence>
<evidence type="ECO:0000256" key="17">
    <source>
        <dbReference type="ARBA" id="ARBA00023012"/>
    </source>
</evidence>
<dbReference type="CDD" id="cd00075">
    <property type="entry name" value="HATPase"/>
    <property type="match status" value="1"/>
</dbReference>
<keyword evidence="11 26" id="KW-0418">Kinase</keyword>
<protein>
    <recommendedName>
        <fullName evidence="21">Signal transduction histidine-protein kinase/phosphatase MprB</fullName>
        <ecNumber evidence="5">2.7.13.3</ecNumber>
    </recommendedName>
    <alternativeName>
        <fullName evidence="22">Mycobacterial persistence regulator B</fullName>
    </alternativeName>
</protein>
<evidence type="ECO:0000256" key="16">
    <source>
        <dbReference type="ARBA" id="ARBA00022989"/>
    </source>
</evidence>
<dbReference type="RefSeq" id="WP_344126299.1">
    <property type="nucleotide sequence ID" value="NZ_BAAALT010000014.1"/>
</dbReference>
<dbReference type="Gene3D" id="3.30.565.10">
    <property type="entry name" value="Histidine kinase-like ATPase, C-terminal domain"/>
    <property type="match status" value="1"/>
</dbReference>
<evidence type="ECO:0000259" key="24">
    <source>
        <dbReference type="PROSITE" id="PS50109"/>
    </source>
</evidence>
<dbReference type="SMART" id="SM00387">
    <property type="entry name" value="HATPase_c"/>
    <property type="match status" value="1"/>
</dbReference>
<keyword evidence="15" id="KW-0904">Protein phosphatase</keyword>
<dbReference type="InterPro" id="IPR050980">
    <property type="entry name" value="2C_sensor_his_kinase"/>
</dbReference>
<keyword evidence="9 23" id="KW-0812">Transmembrane</keyword>
<dbReference type="InterPro" id="IPR036097">
    <property type="entry name" value="HisK_dim/P_sf"/>
</dbReference>
<evidence type="ECO:0000256" key="15">
    <source>
        <dbReference type="ARBA" id="ARBA00022912"/>
    </source>
</evidence>
<evidence type="ECO:0000256" key="1">
    <source>
        <dbReference type="ARBA" id="ARBA00000085"/>
    </source>
</evidence>
<keyword evidence="16 23" id="KW-1133">Transmembrane helix</keyword>
<evidence type="ECO:0000256" key="13">
    <source>
        <dbReference type="ARBA" id="ARBA00022840"/>
    </source>
</evidence>
<evidence type="ECO:0000256" key="5">
    <source>
        <dbReference type="ARBA" id="ARBA00012438"/>
    </source>
</evidence>
<reference evidence="26 27" key="1">
    <citation type="journal article" date="2019" name="Int. J. Syst. Evol. Microbiol.">
        <title>The Global Catalogue of Microorganisms (GCM) 10K type strain sequencing project: providing services to taxonomists for standard genome sequencing and annotation.</title>
        <authorList>
            <consortium name="The Broad Institute Genomics Platform"/>
            <consortium name="The Broad Institute Genome Sequencing Center for Infectious Disease"/>
            <person name="Wu L."/>
            <person name="Ma J."/>
        </authorList>
    </citation>
    <scope>NUCLEOTIDE SEQUENCE [LARGE SCALE GENOMIC DNA]</scope>
    <source>
        <strain evidence="26 27">JCM 13250</strain>
    </source>
</reference>